<dbReference type="EMBL" id="CP133762">
    <property type="protein sequence ID" value="WMX44213.1"/>
    <property type="molecule type" value="Genomic_DNA"/>
</dbReference>
<keyword evidence="3" id="KW-1185">Reference proteome</keyword>
<gene>
    <name evidence="2" type="ORF">RGF97_04170</name>
</gene>
<evidence type="ECO:0000256" key="1">
    <source>
        <dbReference type="SAM" id="MobiDB-lite"/>
    </source>
</evidence>
<organism evidence="2 3">
    <name type="scientific">Streptomyces roseicoloratus</name>
    <dbReference type="NCBI Taxonomy" id="2508722"/>
    <lineage>
        <taxon>Bacteria</taxon>
        <taxon>Bacillati</taxon>
        <taxon>Actinomycetota</taxon>
        <taxon>Actinomycetes</taxon>
        <taxon>Kitasatosporales</taxon>
        <taxon>Streptomycetaceae</taxon>
        <taxon>Streptomyces</taxon>
    </lineage>
</organism>
<feature type="compositionally biased region" description="Pro residues" evidence="1">
    <location>
        <begin position="70"/>
        <end position="93"/>
    </location>
</feature>
<feature type="region of interest" description="Disordered" evidence="1">
    <location>
        <begin position="40"/>
        <end position="106"/>
    </location>
</feature>
<protein>
    <submittedName>
        <fullName evidence="2">Uncharacterized protein</fullName>
    </submittedName>
</protein>
<sequence>MRPHARFALAVLLVLAALLGVGTGGGPAAAEGEIRSVSAVADPGAETHEAAESESAAPARGDRRAAPSRPTRPAPPAVVPAPAPAPVPVPVPTAPGAVPRSAVMRC</sequence>
<dbReference type="RefSeq" id="WP_309547907.1">
    <property type="nucleotide sequence ID" value="NZ_CP133762.1"/>
</dbReference>
<reference evidence="2 3" key="1">
    <citation type="submission" date="2023-09" db="EMBL/GenBank/DDBJ databases">
        <title>Complete genome of Streptomyces roseicoloratus T14.</title>
        <authorList>
            <person name="Bashizi T."/>
            <person name="Kim M.-J."/>
            <person name="Lee G."/>
            <person name="Tagele S.B."/>
            <person name="Shin J.-H."/>
        </authorList>
    </citation>
    <scope>NUCLEOTIDE SEQUENCE [LARGE SCALE GENOMIC DNA]</scope>
    <source>
        <strain evidence="2 3">T14</strain>
    </source>
</reference>
<dbReference type="Proteomes" id="UP001250858">
    <property type="component" value="Chromosome"/>
</dbReference>
<accession>A0ABY9RR34</accession>
<evidence type="ECO:0000313" key="2">
    <source>
        <dbReference type="EMBL" id="WMX44213.1"/>
    </source>
</evidence>
<name>A0ABY9RR34_9ACTN</name>
<proteinExistence type="predicted"/>
<evidence type="ECO:0000313" key="3">
    <source>
        <dbReference type="Proteomes" id="UP001250858"/>
    </source>
</evidence>